<proteinExistence type="predicted"/>
<gene>
    <name evidence="1" type="ORF">GCM10023313_24260</name>
</gene>
<keyword evidence="2" id="KW-1185">Reference proteome</keyword>
<dbReference type="EMBL" id="BAABJI010000002">
    <property type="protein sequence ID" value="GAA4919754.1"/>
    <property type="molecule type" value="Genomic_DNA"/>
</dbReference>
<reference evidence="2" key="1">
    <citation type="journal article" date="2019" name="Int. J. Syst. Evol. Microbiol.">
        <title>The Global Catalogue of Microorganisms (GCM) 10K type strain sequencing project: providing services to taxonomists for standard genome sequencing and annotation.</title>
        <authorList>
            <consortium name="The Broad Institute Genomics Platform"/>
            <consortium name="The Broad Institute Genome Sequencing Center for Infectious Disease"/>
            <person name="Wu L."/>
            <person name="Ma J."/>
        </authorList>
    </citation>
    <scope>NUCLEOTIDE SEQUENCE [LARGE SCALE GENOMIC DNA]</scope>
    <source>
        <strain evidence="2">JCM 18283</strain>
    </source>
</reference>
<organism evidence="1 2">
    <name type="scientific">Mucilaginibacter defluvii</name>
    <dbReference type="NCBI Taxonomy" id="1196019"/>
    <lineage>
        <taxon>Bacteria</taxon>
        <taxon>Pseudomonadati</taxon>
        <taxon>Bacteroidota</taxon>
        <taxon>Sphingobacteriia</taxon>
        <taxon>Sphingobacteriales</taxon>
        <taxon>Sphingobacteriaceae</taxon>
        <taxon>Mucilaginibacter</taxon>
    </lineage>
</organism>
<sequence length="118" mass="13369">MINPTSSAGNADKNQPILDKQINLFLFDLKNEAMELGFKQGEHWALTLSTALEIADLRKNNHKLIILRLQPEELLNVYQHVKRKLNQELSSTDAVLTAGYLEHNGKGFLAAYPVRNTR</sequence>
<dbReference type="RefSeq" id="WP_345331473.1">
    <property type="nucleotide sequence ID" value="NZ_BAABJI010000002.1"/>
</dbReference>
<protein>
    <submittedName>
        <fullName evidence="1">Uncharacterized protein</fullName>
    </submittedName>
</protein>
<evidence type="ECO:0000313" key="2">
    <source>
        <dbReference type="Proteomes" id="UP001501436"/>
    </source>
</evidence>
<dbReference type="Proteomes" id="UP001501436">
    <property type="component" value="Unassembled WGS sequence"/>
</dbReference>
<accession>A0ABP9FWI5</accession>
<comment type="caution">
    <text evidence="1">The sequence shown here is derived from an EMBL/GenBank/DDBJ whole genome shotgun (WGS) entry which is preliminary data.</text>
</comment>
<evidence type="ECO:0000313" key="1">
    <source>
        <dbReference type="EMBL" id="GAA4919754.1"/>
    </source>
</evidence>
<name>A0ABP9FWI5_9SPHI</name>